<organism evidence="1 2">
    <name type="scientific">Pseudobutyrivibrio ruminis DSM 9787</name>
    <dbReference type="NCBI Taxonomy" id="1123011"/>
    <lineage>
        <taxon>Bacteria</taxon>
        <taxon>Bacillati</taxon>
        <taxon>Bacillota</taxon>
        <taxon>Clostridia</taxon>
        <taxon>Lachnospirales</taxon>
        <taxon>Lachnospiraceae</taxon>
        <taxon>Pseudobutyrivibrio</taxon>
    </lineage>
</organism>
<protein>
    <recommendedName>
        <fullName evidence="3">DUF3800 domain-containing protein</fullName>
    </recommendedName>
</protein>
<evidence type="ECO:0008006" key="3">
    <source>
        <dbReference type="Google" id="ProtNLM"/>
    </source>
</evidence>
<proteinExistence type="predicted"/>
<evidence type="ECO:0000313" key="1">
    <source>
        <dbReference type="EMBL" id="SOB92570.1"/>
    </source>
</evidence>
<evidence type="ECO:0000313" key="2">
    <source>
        <dbReference type="Proteomes" id="UP000219563"/>
    </source>
</evidence>
<dbReference type="RefSeq" id="WP_097075613.1">
    <property type="nucleotide sequence ID" value="NZ_OBMR01000002.1"/>
</dbReference>
<name>A0A285RER5_9FIRM</name>
<accession>A0A285RER5</accession>
<gene>
    <name evidence="1" type="ORF">SAMN02910411_0937</name>
</gene>
<dbReference type="Pfam" id="PF12686">
    <property type="entry name" value="DUF3800"/>
    <property type="match status" value="1"/>
</dbReference>
<sequence length="385" mass="45038">MDRELSNDLKGNIFQDDLLADLWGVNLEENLHFYYDESNNCRKFWIDSEKGDFNHNPEADFVLAGIACEEELQIPFSELIERFRLQKNVTELKSKSLFKGKDFLGCMEVRYTAALFKLIDDYDLYVHYKHINNFFYTIVEIMDSITDPEEIAEFGFDYFQLKSTLYNMLVPNISAVKEVMIKYHYPSIKKEEIGNFCTALLSTMEIRFNQSPDEKFLSGVLKRASGREELLFIQDEEEYLLQEDFSLFYAEPILKFTKSYHHFDEELSIQEKILDIVNMYSSNLTNYEFVNSKDNTMVQISDLVAGIMGRFFLFINATQSADFRRIIRGLSDVQLVNCCKLNELISKSDMRNKGLLHSITAIGILKKSVLFFEYVSAENKRRLKN</sequence>
<dbReference type="EMBL" id="OBMR01000002">
    <property type="protein sequence ID" value="SOB92570.1"/>
    <property type="molecule type" value="Genomic_DNA"/>
</dbReference>
<reference evidence="1 2" key="1">
    <citation type="submission" date="2017-08" db="EMBL/GenBank/DDBJ databases">
        <authorList>
            <person name="de Groot N.N."/>
        </authorList>
    </citation>
    <scope>NUCLEOTIDE SEQUENCE [LARGE SCALE GENOMIC DNA]</scope>
    <source>
        <strain evidence="1 2">DSM 9787</strain>
    </source>
</reference>
<dbReference type="AlphaFoldDB" id="A0A285RER5"/>
<dbReference type="InterPro" id="IPR024524">
    <property type="entry name" value="DUF3800"/>
</dbReference>
<dbReference type="Proteomes" id="UP000219563">
    <property type="component" value="Unassembled WGS sequence"/>
</dbReference>